<evidence type="ECO:0000256" key="5">
    <source>
        <dbReference type="ARBA" id="ARBA00023163"/>
    </source>
</evidence>
<keyword evidence="3" id="KW-0805">Transcription regulation</keyword>
<dbReference type="InterPro" id="IPR004979">
    <property type="entry name" value="TF_AP2"/>
</dbReference>
<dbReference type="Pfam" id="PF03299">
    <property type="entry name" value="TF_AP-2"/>
    <property type="match status" value="2"/>
</dbReference>
<reference evidence="9" key="1">
    <citation type="journal article" date="2008" name="Nat. Genet.">
        <title>The Pristionchus pacificus genome provides a unique perspective on nematode lifestyle and parasitism.</title>
        <authorList>
            <person name="Dieterich C."/>
            <person name="Clifton S.W."/>
            <person name="Schuster L.N."/>
            <person name="Chinwalla A."/>
            <person name="Delehaunty K."/>
            <person name="Dinkelacker I."/>
            <person name="Fulton L."/>
            <person name="Fulton R."/>
            <person name="Godfrey J."/>
            <person name="Minx P."/>
            <person name="Mitreva M."/>
            <person name="Roeseler W."/>
            <person name="Tian H."/>
            <person name="Witte H."/>
            <person name="Yang S.P."/>
            <person name="Wilson R.K."/>
            <person name="Sommer R.J."/>
        </authorList>
    </citation>
    <scope>NUCLEOTIDE SEQUENCE [LARGE SCALE GENOMIC DNA]</scope>
    <source>
        <strain evidence="9">PS312</strain>
    </source>
</reference>
<dbReference type="GO" id="GO:0045944">
    <property type="term" value="P:positive regulation of transcription by RNA polymerase II"/>
    <property type="evidence" value="ECO:0000318"/>
    <property type="project" value="GO_Central"/>
</dbReference>
<accession>A0A2A6CCC7</accession>
<keyword evidence="9" id="KW-1185">Reference proteome</keyword>
<dbReference type="AlphaFoldDB" id="A0A2A6CCC7"/>
<sequence length="585" mass="64155">MDPNHPFTFDAPQWPQAPAVWPQGFNPFLPYSYDVQPQQLQQPGDLATPQYQDYAPQDVAGATFMQAQATPQQLQQQASCFITPPPDSAASRCSSPAPALQPQLQQLLATPTSRPAAAADSAHSAADAQAPPALEPQQNAIKRRKRKADDIAYDPTNPADHLFCRVDGRLCVVGGQRTYNVTVAEIERRTRAPEFVPLSLLGPLLKRGKVKGCGNELKQLLEDKQIISGGGPEIRRRIPVSTLSALLEEESLQLSSDHRELLSHFPTTFLARLIAVQLAPMDLVNTARDAVTARPLIASFSSLLDEWQFSPASPLSEFVLITHQLGVEEARSIASLFDRFLFTLEQECHALARRRAQCPIDFPEFPPPDTPDDPATSMAQSAKFHEVDGRLTLQSRKYNVSVAEITRRLRAPECLNLSTLGSLLRKGKTSNIGAALKEDLARHGIRVEQGRRKGAKLTCFTSLLEEEALILSADLGTAIIRHFPFQHAAGELNARAAATTAPAIAQRRAALEGVSRLAGHLSSTLAALRLPVSDRIPAVPHPYSYLMKTYTCLTHGYGPEACILFLESFRKVFDACREMLPLTSH</sequence>
<name>A0A2A6CCC7_PRIPA</name>
<protein>
    <submittedName>
        <fullName evidence="8">Uncharacterized protein</fullName>
    </submittedName>
</protein>
<evidence type="ECO:0000313" key="9">
    <source>
        <dbReference type="Proteomes" id="UP000005239"/>
    </source>
</evidence>
<evidence type="ECO:0000256" key="1">
    <source>
        <dbReference type="ARBA" id="ARBA00004123"/>
    </source>
</evidence>
<evidence type="ECO:0000256" key="7">
    <source>
        <dbReference type="SAM" id="MobiDB-lite"/>
    </source>
</evidence>
<dbReference type="GO" id="GO:0000977">
    <property type="term" value="F:RNA polymerase II transcription regulatory region sequence-specific DNA binding"/>
    <property type="evidence" value="ECO:0000318"/>
    <property type="project" value="GO_Central"/>
</dbReference>
<keyword evidence="5" id="KW-0804">Transcription</keyword>
<reference evidence="8" key="2">
    <citation type="submission" date="2022-06" db="UniProtKB">
        <authorList>
            <consortium name="EnsemblMetazoa"/>
        </authorList>
    </citation>
    <scope>IDENTIFICATION</scope>
    <source>
        <strain evidence="8">PS312</strain>
    </source>
</reference>
<keyword evidence="6" id="KW-0539">Nucleus</keyword>
<dbReference type="GO" id="GO:0042127">
    <property type="term" value="P:regulation of cell population proliferation"/>
    <property type="evidence" value="ECO:0000318"/>
    <property type="project" value="GO_Central"/>
</dbReference>
<comment type="similarity">
    <text evidence="2">Belongs to the AP-2 family.</text>
</comment>
<evidence type="ECO:0000256" key="2">
    <source>
        <dbReference type="ARBA" id="ARBA00007770"/>
    </source>
</evidence>
<feature type="compositionally biased region" description="Low complexity" evidence="7">
    <location>
        <begin position="88"/>
        <end position="100"/>
    </location>
</feature>
<feature type="compositionally biased region" description="Low complexity" evidence="7">
    <location>
        <begin position="109"/>
        <end position="140"/>
    </location>
</feature>
<dbReference type="InterPro" id="IPR013854">
    <property type="entry name" value="TF_AP2_C"/>
</dbReference>
<evidence type="ECO:0000313" key="8">
    <source>
        <dbReference type="EnsemblMetazoa" id="PPA22985.1"/>
    </source>
</evidence>
<evidence type="ECO:0000256" key="6">
    <source>
        <dbReference type="ARBA" id="ARBA00023242"/>
    </source>
</evidence>
<dbReference type="PANTHER" id="PTHR10812:SF17">
    <property type="entry name" value="TRANSCRIPTION FACTOR AP-2, ISOFORM D"/>
    <property type="match status" value="1"/>
</dbReference>
<dbReference type="PANTHER" id="PTHR10812">
    <property type="entry name" value="TRANSCRIPTION FACTOR AP-2"/>
    <property type="match status" value="1"/>
</dbReference>
<evidence type="ECO:0000256" key="3">
    <source>
        <dbReference type="ARBA" id="ARBA00023015"/>
    </source>
</evidence>
<comment type="subcellular location">
    <subcellularLocation>
        <location evidence="1">Nucleus</location>
    </subcellularLocation>
</comment>
<feature type="region of interest" description="Disordered" evidence="7">
    <location>
        <begin position="81"/>
        <end position="100"/>
    </location>
</feature>
<dbReference type="GO" id="GO:0005634">
    <property type="term" value="C:nucleus"/>
    <property type="evidence" value="ECO:0000318"/>
    <property type="project" value="GO_Central"/>
</dbReference>
<dbReference type="Proteomes" id="UP000005239">
    <property type="component" value="Unassembled WGS sequence"/>
</dbReference>
<dbReference type="PRINTS" id="PR01748">
    <property type="entry name" value="AP2TNSCPFCT"/>
</dbReference>
<accession>A0A8R1UGB5</accession>
<keyword evidence="4" id="KW-0238">DNA-binding</keyword>
<gene>
    <name evidence="8" type="primary">WBGene00112539</name>
</gene>
<dbReference type="GO" id="GO:0001228">
    <property type="term" value="F:DNA-binding transcription activator activity, RNA polymerase II-specific"/>
    <property type="evidence" value="ECO:0000318"/>
    <property type="project" value="GO_Central"/>
</dbReference>
<proteinExistence type="inferred from homology"/>
<organism evidence="8 9">
    <name type="scientific">Pristionchus pacificus</name>
    <name type="common">Parasitic nematode worm</name>
    <dbReference type="NCBI Taxonomy" id="54126"/>
    <lineage>
        <taxon>Eukaryota</taxon>
        <taxon>Metazoa</taxon>
        <taxon>Ecdysozoa</taxon>
        <taxon>Nematoda</taxon>
        <taxon>Chromadorea</taxon>
        <taxon>Rhabditida</taxon>
        <taxon>Rhabditina</taxon>
        <taxon>Diplogasteromorpha</taxon>
        <taxon>Diplogasteroidea</taxon>
        <taxon>Neodiplogasteridae</taxon>
        <taxon>Pristionchus</taxon>
    </lineage>
</organism>
<dbReference type="EnsemblMetazoa" id="PPA22985.1">
    <property type="protein sequence ID" value="PPA22985.1"/>
    <property type="gene ID" value="WBGene00112539"/>
</dbReference>
<dbReference type="OrthoDB" id="5832525at2759"/>
<evidence type="ECO:0000256" key="4">
    <source>
        <dbReference type="ARBA" id="ARBA00023125"/>
    </source>
</evidence>
<feature type="region of interest" description="Disordered" evidence="7">
    <location>
        <begin position="109"/>
        <end position="147"/>
    </location>
</feature>